<dbReference type="GO" id="GO:0016020">
    <property type="term" value="C:membrane"/>
    <property type="evidence" value="ECO:0007669"/>
    <property type="project" value="UniProtKB-SubCell"/>
</dbReference>
<feature type="transmembrane region" description="Helical" evidence="6">
    <location>
        <begin position="134"/>
        <end position="151"/>
    </location>
</feature>
<keyword evidence="4 6" id="KW-0472">Membrane</keyword>
<evidence type="ECO:0000256" key="6">
    <source>
        <dbReference type="SAM" id="Phobius"/>
    </source>
</evidence>
<feature type="region of interest" description="Disordered" evidence="5">
    <location>
        <begin position="381"/>
        <end position="423"/>
    </location>
</feature>
<accession>A0AA36IIX2</accession>
<comment type="subcellular location">
    <subcellularLocation>
        <location evidence="1">Membrane</location>
        <topology evidence="1">Multi-pass membrane protein</topology>
    </subcellularLocation>
</comment>
<evidence type="ECO:0000256" key="4">
    <source>
        <dbReference type="ARBA" id="ARBA00023136"/>
    </source>
</evidence>
<dbReference type="EMBL" id="CAUJNA010001724">
    <property type="protein sequence ID" value="CAJ1388631.1"/>
    <property type="molecule type" value="Genomic_DNA"/>
</dbReference>
<dbReference type="Proteomes" id="UP001178507">
    <property type="component" value="Unassembled WGS sequence"/>
</dbReference>
<feature type="transmembrane region" description="Helical" evidence="6">
    <location>
        <begin position="108"/>
        <end position="128"/>
    </location>
</feature>
<dbReference type="PANTHER" id="PTHR30238:SF0">
    <property type="entry name" value="THYLAKOID MEMBRANE PROTEIN TERC, CHLOROPLASTIC"/>
    <property type="match status" value="1"/>
</dbReference>
<feature type="transmembrane region" description="Helical" evidence="6">
    <location>
        <begin position="49"/>
        <end position="67"/>
    </location>
</feature>
<feature type="transmembrane region" description="Helical" evidence="6">
    <location>
        <begin position="352"/>
        <end position="371"/>
    </location>
</feature>
<evidence type="ECO:0000256" key="1">
    <source>
        <dbReference type="ARBA" id="ARBA00004141"/>
    </source>
</evidence>
<proteinExistence type="predicted"/>
<dbReference type="AlphaFoldDB" id="A0AA36IIX2"/>
<dbReference type="InterPro" id="IPR005496">
    <property type="entry name" value="Integral_membrane_TerC"/>
</dbReference>
<organism evidence="7 8">
    <name type="scientific">Effrenium voratum</name>
    <dbReference type="NCBI Taxonomy" id="2562239"/>
    <lineage>
        <taxon>Eukaryota</taxon>
        <taxon>Sar</taxon>
        <taxon>Alveolata</taxon>
        <taxon>Dinophyceae</taxon>
        <taxon>Suessiales</taxon>
        <taxon>Symbiodiniaceae</taxon>
        <taxon>Effrenium</taxon>
    </lineage>
</organism>
<keyword evidence="3 6" id="KW-1133">Transmembrane helix</keyword>
<dbReference type="PANTHER" id="PTHR30238">
    <property type="entry name" value="MEMBRANE BOUND PREDICTED REDOX MODULATOR"/>
    <property type="match status" value="1"/>
</dbReference>
<keyword evidence="8" id="KW-1185">Reference proteome</keyword>
<evidence type="ECO:0000313" key="7">
    <source>
        <dbReference type="EMBL" id="CAJ1388631.1"/>
    </source>
</evidence>
<dbReference type="Pfam" id="PF03741">
    <property type="entry name" value="TerC"/>
    <property type="match status" value="2"/>
</dbReference>
<comment type="caution">
    <text evidence="7">The sequence shown here is derived from an EMBL/GenBank/DDBJ whole genome shotgun (WGS) entry which is preliminary data.</text>
</comment>
<sequence>MGDEPQNDVASWLVFAILLSGLLAFDVFYQSPRQIGRLPINTAAKMTSFWFGMGLSFNLFILTHLGWEASSGFMQGFILEYMLSFDNLFVFHLVFSYYCTPEALVYRALYFGIAGAIVLRICFISLGYSLMNTGVYLVKFAFGAVLVYSGIKTAQDEEEDPDPGKNQFVAIVMKVLPISDHYDPQGHFFIDIEEHHLPQVDARDRAASMEGLLSTLSVDSESVLPRLESFEGSSLLNPRAAQAQSNLDTPRTDLRAPKRQKATLLLLVVIALWAVDLVFALDSVASKLASVNDIFLNVSSSAFAMMGLRSLYFVMESLVQTFHMLKYGISAVLVLIGLKMFFSVWFEISNSVTFVLMLLICALSAASSYWLPSVRDSCRGQEEDETLETPSPEGVTLTLAPQEDLEPMTPSRPVPLPVDFDKD</sequence>
<name>A0AA36IIX2_9DINO</name>
<feature type="transmembrane region" description="Helical" evidence="6">
    <location>
        <begin position="12"/>
        <end position="29"/>
    </location>
</feature>
<evidence type="ECO:0000313" key="8">
    <source>
        <dbReference type="Proteomes" id="UP001178507"/>
    </source>
</evidence>
<feature type="transmembrane region" description="Helical" evidence="6">
    <location>
        <begin position="73"/>
        <end position="96"/>
    </location>
</feature>
<feature type="transmembrane region" description="Helical" evidence="6">
    <location>
        <begin position="264"/>
        <end position="282"/>
    </location>
</feature>
<protein>
    <submittedName>
        <fullName evidence="7">Uncharacterized protein</fullName>
    </submittedName>
</protein>
<evidence type="ECO:0000256" key="2">
    <source>
        <dbReference type="ARBA" id="ARBA00022692"/>
    </source>
</evidence>
<evidence type="ECO:0000256" key="3">
    <source>
        <dbReference type="ARBA" id="ARBA00022989"/>
    </source>
</evidence>
<evidence type="ECO:0000256" key="5">
    <source>
        <dbReference type="SAM" id="MobiDB-lite"/>
    </source>
</evidence>
<reference evidence="7" key="1">
    <citation type="submission" date="2023-08" db="EMBL/GenBank/DDBJ databases">
        <authorList>
            <person name="Chen Y."/>
            <person name="Shah S."/>
            <person name="Dougan E. K."/>
            <person name="Thang M."/>
            <person name="Chan C."/>
        </authorList>
    </citation>
    <scope>NUCLEOTIDE SEQUENCE</scope>
</reference>
<feature type="transmembrane region" description="Helical" evidence="6">
    <location>
        <begin position="327"/>
        <end position="346"/>
    </location>
</feature>
<gene>
    <name evidence="7" type="ORF">EVOR1521_LOCUS14453</name>
</gene>
<keyword evidence="2 6" id="KW-0812">Transmembrane</keyword>
<feature type="transmembrane region" description="Helical" evidence="6">
    <location>
        <begin position="294"/>
        <end position="315"/>
    </location>
</feature>